<gene>
    <name evidence="1" type="ORF">GWI33_012781</name>
</gene>
<name>A0A834I5W6_RHYFE</name>
<proteinExistence type="predicted"/>
<reference evidence="1" key="1">
    <citation type="submission" date="2020-08" db="EMBL/GenBank/DDBJ databases">
        <title>Genome sequencing and assembly of the red palm weevil Rhynchophorus ferrugineus.</title>
        <authorList>
            <person name="Dias G.B."/>
            <person name="Bergman C.M."/>
            <person name="Manee M."/>
        </authorList>
    </citation>
    <scope>NUCLEOTIDE SEQUENCE</scope>
    <source>
        <strain evidence="1">AA-2017</strain>
        <tissue evidence="1">Whole larva</tissue>
    </source>
</reference>
<organism evidence="1 2">
    <name type="scientific">Rhynchophorus ferrugineus</name>
    <name type="common">Red palm weevil</name>
    <name type="synonym">Curculio ferrugineus</name>
    <dbReference type="NCBI Taxonomy" id="354439"/>
    <lineage>
        <taxon>Eukaryota</taxon>
        <taxon>Metazoa</taxon>
        <taxon>Ecdysozoa</taxon>
        <taxon>Arthropoda</taxon>
        <taxon>Hexapoda</taxon>
        <taxon>Insecta</taxon>
        <taxon>Pterygota</taxon>
        <taxon>Neoptera</taxon>
        <taxon>Endopterygota</taxon>
        <taxon>Coleoptera</taxon>
        <taxon>Polyphaga</taxon>
        <taxon>Cucujiformia</taxon>
        <taxon>Curculionidae</taxon>
        <taxon>Dryophthorinae</taxon>
        <taxon>Rhynchophorus</taxon>
    </lineage>
</organism>
<protein>
    <submittedName>
        <fullName evidence="1">Uncharacterized protein</fullName>
    </submittedName>
</protein>
<comment type="caution">
    <text evidence="1">The sequence shown here is derived from an EMBL/GenBank/DDBJ whole genome shotgun (WGS) entry which is preliminary data.</text>
</comment>
<evidence type="ECO:0000313" key="2">
    <source>
        <dbReference type="Proteomes" id="UP000625711"/>
    </source>
</evidence>
<accession>A0A834I5W6</accession>
<dbReference type="EMBL" id="JAACXV010012543">
    <property type="protein sequence ID" value="KAF7274569.1"/>
    <property type="molecule type" value="Genomic_DNA"/>
</dbReference>
<dbReference type="AlphaFoldDB" id="A0A834I5W6"/>
<sequence length="83" mass="9314">VPEREGLRRVVVDSREEEVDEKKVKTNITSLSETMSGPSETSGPRVLEARRLRINNPILYPVSAFPRFESMTASSSSSRAVRH</sequence>
<feature type="non-terminal residue" evidence="1">
    <location>
        <position position="1"/>
    </location>
</feature>
<keyword evidence="2" id="KW-1185">Reference proteome</keyword>
<evidence type="ECO:0000313" key="1">
    <source>
        <dbReference type="EMBL" id="KAF7274569.1"/>
    </source>
</evidence>
<dbReference type="Proteomes" id="UP000625711">
    <property type="component" value="Unassembled WGS sequence"/>
</dbReference>